<keyword evidence="12" id="KW-0843">Virulence</keyword>
<sequence length="572" mass="59761">MMILSASFLSSLLLLAAAKPMGRRAMTVHESRAEPARGFVKSSVAPASKELTLRISLKQNDMAGLEKALYEVSDPASALYGQHLTPQEVAAFVKPTAETLSAVSSWLSENDISSTAVTPFGDMLEIKIPVSQANDLLSAEFAVFTHVESGSTSVRTLEYSIPVGLGDHINFFHPTLSFTRPMAPSVSAFRPLPSKKVVATEAAPVADAVPASCANTVTPACLQAFYNIPTTPATTSTRLGVSGFILQWANQLDLQQFLRSLRTDIPSSTTFTLQTLDGGVNTQTRSQAGVEANLDIQYTIGVATNVPVTFISVGENGSDGLDGFLDIITTLINEPASQRPSVLSTSYGFDESDLTRPVANNLCNAYMQLGALGTSLIFSSGDGGVSGSQSKSCTNFIPTLPSDCPFVTSVGSTGGITEVGSSFSSGGFSNYFGIPSYQSADVASYLAAIGSTNSGRFNRTGRAFPDVAAQGESFEIAWNAQFGLVDGTSASAPTFASIIALINDQLVAAGKPVLGFLNPFLYSSAGRAAFNDITSGTNPGCNTNGFSARAGWDPVTGLGTPDFVKLKAAVGL</sequence>
<evidence type="ECO:0000256" key="2">
    <source>
        <dbReference type="ARBA" id="ARBA00002451"/>
    </source>
</evidence>
<reference evidence="18 19" key="1">
    <citation type="journal article" date="2024" name="J Genomics">
        <title>Draft genome sequencing and assembly of Favolaschia claudopus CIRM-BRFM 2984 isolated from oak limbs.</title>
        <authorList>
            <person name="Navarro D."/>
            <person name="Drula E."/>
            <person name="Chaduli D."/>
            <person name="Cazenave R."/>
            <person name="Ahrendt S."/>
            <person name="Wang J."/>
            <person name="Lipzen A."/>
            <person name="Daum C."/>
            <person name="Barry K."/>
            <person name="Grigoriev I.V."/>
            <person name="Favel A."/>
            <person name="Rosso M.N."/>
            <person name="Martin F."/>
        </authorList>
    </citation>
    <scope>NUCLEOTIDE SEQUENCE [LARGE SCALE GENOMIC DNA]</scope>
    <source>
        <strain evidence="18 19">CIRM-BRFM 2984</strain>
    </source>
</reference>
<dbReference type="SUPFAM" id="SSF52743">
    <property type="entry name" value="Subtilisin-like"/>
    <property type="match status" value="1"/>
</dbReference>
<dbReference type="CDD" id="cd04056">
    <property type="entry name" value="Peptidases_S53"/>
    <property type="match status" value="1"/>
</dbReference>
<evidence type="ECO:0000259" key="17">
    <source>
        <dbReference type="PROSITE" id="PS51695"/>
    </source>
</evidence>
<feature type="binding site" evidence="15">
    <location>
        <position position="551"/>
    </location>
    <ligand>
        <name>Ca(2+)</name>
        <dbReference type="ChEBI" id="CHEBI:29108"/>
    </ligand>
</feature>
<protein>
    <recommendedName>
        <fullName evidence="4">tripeptidyl-peptidase II</fullName>
        <ecNumber evidence="4">3.4.14.10</ecNumber>
    </recommendedName>
</protein>
<dbReference type="EMBL" id="JAWWNJ010000008">
    <property type="protein sequence ID" value="KAK7050572.1"/>
    <property type="molecule type" value="Genomic_DNA"/>
</dbReference>
<dbReference type="InterPro" id="IPR030400">
    <property type="entry name" value="Sedolisin_dom"/>
</dbReference>
<feature type="active site" description="Charge relay system" evidence="15">
    <location>
        <position position="295"/>
    </location>
</feature>
<keyword evidence="14" id="KW-0325">Glycoprotein</keyword>
<dbReference type="PROSITE" id="PS51695">
    <property type="entry name" value="SEDOLISIN"/>
    <property type="match status" value="1"/>
</dbReference>
<keyword evidence="19" id="KW-1185">Reference proteome</keyword>
<gene>
    <name evidence="18" type="ORF">R3P38DRAFT_1763205</name>
</gene>
<dbReference type="Proteomes" id="UP001362999">
    <property type="component" value="Unassembled WGS sequence"/>
</dbReference>
<dbReference type="InterPro" id="IPR036852">
    <property type="entry name" value="Peptidase_S8/S53_dom_sf"/>
</dbReference>
<evidence type="ECO:0000313" key="19">
    <source>
        <dbReference type="Proteomes" id="UP001362999"/>
    </source>
</evidence>
<keyword evidence="10 15" id="KW-0720">Serine protease</keyword>
<dbReference type="PANTHER" id="PTHR14218">
    <property type="entry name" value="PROTEASE S8 TRIPEPTIDYL PEPTIDASE I CLN2"/>
    <property type="match status" value="1"/>
</dbReference>
<comment type="catalytic activity">
    <reaction evidence="1">
        <text>Release of an N-terminal tripeptide from a polypeptide.</text>
        <dbReference type="EC" id="3.4.14.10"/>
    </reaction>
</comment>
<evidence type="ECO:0000256" key="4">
    <source>
        <dbReference type="ARBA" id="ARBA00012462"/>
    </source>
</evidence>
<dbReference type="GO" id="GO:0006508">
    <property type="term" value="P:proteolysis"/>
    <property type="evidence" value="ECO:0007669"/>
    <property type="project" value="UniProtKB-KW"/>
</dbReference>
<keyword evidence="13" id="KW-0865">Zymogen</keyword>
<keyword evidence="7 15" id="KW-0479">Metal-binding</keyword>
<feature type="chain" id="PRO_5043497224" description="tripeptidyl-peptidase II" evidence="16">
    <location>
        <begin position="19"/>
        <end position="572"/>
    </location>
</feature>
<evidence type="ECO:0000256" key="9">
    <source>
        <dbReference type="ARBA" id="ARBA00022801"/>
    </source>
</evidence>
<evidence type="ECO:0000256" key="8">
    <source>
        <dbReference type="ARBA" id="ARBA00022729"/>
    </source>
</evidence>
<keyword evidence="11 15" id="KW-0106">Calcium</keyword>
<accession>A0AAW0DHB5</accession>
<evidence type="ECO:0000256" key="3">
    <source>
        <dbReference type="ARBA" id="ARBA00004239"/>
    </source>
</evidence>
<feature type="active site" description="Charge relay system" evidence="15">
    <location>
        <position position="489"/>
    </location>
</feature>
<dbReference type="FunFam" id="3.40.50.200:FF:000015">
    <property type="entry name" value="Tripeptidyl peptidase A"/>
    <property type="match status" value="1"/>
</dbReference>
<dbReference type="SUPFAM" id="SSF54897">
    <property type="entry name" value="Protease propeptides/inhibitors"/>
    <property type="match status" value="1"/>
</dbReference>
<name>A0AAW0DHB5_9AGAR</name>
<dbReference type="Pfam" id="PF09286">
    <property type="entry name" value="Pro-kuma_activ"/>
    <property type="match status" value="1"/>
</dbReference>
<evidence type="ECO:0000256" key="13">
    <source>
        <dbReference type="ARBA" id="ARBA00023145"/>
    </source>
</evidence>
<organism evidence="18 19">
    <name type="scientific">Favolaschia claudopus</name>
    <dbReference type="NCBI Taxonomy" id="2862362"/>
    <lineage>
        <taxon>Eukaryota</taxon>
        <taxon>Fungi</taxon>
        <taxon>Dikarya</taxon>
        <taxon>Basidiomycota</taxon>
        <taxon>Agaricomycotina</taxon>
        <taxon>Agaricomycetes</taxon>
        <taxon>Agaricomycetidae</taxon>
        <taxon>Agaricales</taxon>
        <taxon>Marasmiineae</taxon>
        <taxon>Mycenaceae</taxon>
        <taxon>Favolaschia</taxon>
    </lineage>
</organism>
<feature type="binding site" evidence="15">
    <location>
        <position position="553"/>
    </location>
    <ligand>
        <name>Ca(2+)</name>
        <dbReference type="ChEBI" id="CHEBI:29108"/>
    </ligand>
</feature>
<evidence type="ECO:0000256" key="15">
    <source>
        <dbReference type="PROSITE-ProRule" id="PRU01032"/>
    </source>
</evidence>
<dbReference type="PANTHER" id="PTHR14218:SF15">
    <property type="entry name" value="TRIPEPTIDYL-PEPTIDASE 1"/>
    <property type="match status" value="1"/>
</dbReference>
<comment type="function">
    <text evidence="2">Secreted tripeptidyl-peptidase which degrades proteins at acidic pHs and is involved in virulence.</text>
</comment>
<comment type="subcellular location">
    <subcellularLocation>
        <location evidence="3">Secreted</location>
        <location evidence="3">Extracellular space</location>
    </subcellularLocation>
</comment>
<feature type="signal peptide" evidence="16">
    <location>
        <begin position="1"/>
        <end position="18"/>
    </location>
</feature>
<evidence type="ECO:0000256" key="10">
    <source>
        <dbReference type="ARBA" id="ARBA00022825"/>
    </source>
</evidence>
<evidence type="ECO:0000256" key="14">
    <source>
        <dbReference type="ARBA" id="ARBA00023180"/>
    </source>
</evidence>
<feature type="active site" description="Charge relay system" evidence="15">
    <location>
        <position position="291"/>
    </location>
</feature>
<evidence type="ECO:0000256" key="11">
    <source>
        <dbReference type="ARBA" id="ARBA00022837"/>
    </source>
</evidence>
<evidence type="ECO:0000256" key="16">
    <source>
        <dbReference type="SAM" id="SignalP"/>
    </source>
</evidence>
<evidence type="ECO:0000256" key="7">
    <source>
        <dbReference type="ARBA" id="ARBA00022723"/>
    </source>
</evidence>
<dbReference type="GO" id="GO:0008240">
    <property type="term" value="F:tripeptidyl-peptidase activity"/>
    <property type="evidence" value="ECO:0007669"/>
    <property type="project" value="UniProtKB-EC"/>
</dbReference>
<keyword evidence="8 16" id="KW-0732">Signal</keyword>
<keyword evidence="9 15" id="KW-0378">Hydrolase</keyword>
<keyword evidence="5" id="KW-0964">Secreted</keyword>
<evidence type="ECO:0000313" key="18">
    <source>
        <dbReference type="EMBL" id="KAK7050572.1"/>
    </source>
</evidence>
<comment type="caution">
    <text evidence="18">The sequence shown here is derived from an EMBL/GenBank/DDBJ whole genome shotgun (WGS) entry which is preliminary data.</text>
</comment>
<dbReference type="AlphaFoldDB" id="A0AAW0DHB5"/>
<dbReference type="InterPro" id="IPR000209">
    <property type="entry name" value="Peptidase_S8/S53_dom"/>
</dbReference>
<evidence type="ECO:0000256" key="1">
    <source>
        <dbReference type="ARBA" id="ARBA00001910"/>
    </source>
</evidence>
<dbReference type="CDD" id="cd11377">
    <property type="entry name" value="Pro-peptidase_S53"/>
    <property type="match status" value="1"/>
</dbReference>
<evidence type="ECO:0000256" key="12">
    <source>
        <dbReference type="ARBA" id="ARBA00023026"/>
    </source>
</evidence>
<dbReference type="GO" id="GO:0005576">
    <property type="term" value="C:extracellular region"/>
    <property type="evidence" value="ECO:0007669"/>
    <property type="project" value="UniProtKB-SubCell"/>
</dbReference>
<dbReference type="Gene3D" id="3.40.50.200">
    <property type="entry name" value="Peptidase S8/S53 domain"/>
    <property type="match status" value="1"/>
</dbReference>
<dbReference type="GO" id="GO:0046872">
    <property type="term" value="F:metal ion binding"/>
    <property type="evidence" value="ECO:0007669"/>
    <property type="project" value="UniProtKB-UniRule"/>
</dbReference>
<keyword evidence="6 15" id="KW-0645">Protease</keyword>
<evidence type="ECO:0000256" key="6">
    <source>
        <dbReference type="ARBA" id="ARBA00022670"/>
    </source>
</evidence>
<comment type="cofactor">
    <cofactor evidence="15">
        <name>Ca(2+)</name>
        <dbReference type="ChEBI" id="CHEBI:29108"/>
    </cofactor>
    <text evidence="15">Binds 1 Ca(2+) ion per subunit.</text>
</comment>
<dbReference type="InterPro" id="IPR050819">
    <property type="entry name" value="Tripeptidyl-peptidase_I"/>
</dbReference>
<feature type="domain" description="Peptidase S53" evidence="17">
    <location>
        <begin position="216"/>
        <end position="572"/>
    </location>
</feature>
<feature type="binding site" evidence="15">
    <location>
        <position position="532"/>
    </location>
    <ligand>
        <name>Ca(2+)</name>
        <dbReference type="ChEBI" id="CHEBI:29108"/>
    </ligand>
</feature>
<dbReference type="GO" id="GO:0004252">
    <property type="term" value="F:serine-type endopeptidase activity"/>
    <property type="evidence" value="ECO:0007669"/>
    <property type="project" value="UniProtKB-UniRule"/>
</dbReference>
<proteinExistence type="predicted"/>
<dbReference type="EC" id="3.4.14.10" evidence="4"/>
<feature type="binding site" evidence="15">
    <location>
        <position position="533"/>
    </location>
    <ligand>
        <name>Ca(2+)</name>
        <dbReference type="ChEBI" id="CHEBI:29108"/>
    </ligand>
</feature>
<evidence type="ECO:0000256" key="5">
    <source>
        <dbReference type="ARBA" id="ARBA00022525"/>
    </source>
</evidence>
<dbReference type="Pfam" id="PF00082">
    <property type="entry name" value="Peptidase_S8"/>
    <property type="match status" value="1"/>
</dbReference>
<dbReference type="SMART" id="SM00944">
    <property type="entry name" value="Pro-kuma_activ"/>
    <property type="match status" value="1"/>
</dbReference>
<dbReference type="InterPro" id="IPR015366">
    <property type="entry name" value="S53_propep"/>
</dbReference>